<evidence type="ECO:0000313" key="1">
    <source>
        <dbReference type="EMBL" id="OBZ69307.1"/>
    </source>
</evidence>
<comment type="caution">
    <text evidence="1">The sequence shown here is derived from an EMBL/GenBank/DDBJ whole genome shotgun (WGS) entry which is preliminary data.</text>
</comment>
<organism evidence="1 2">
    <name type="scientific">Grifola frondosa</name>
    <name type="common">Maitake</name>
    <name type="synonym">Polyporus frondosus</name>
    <dbReference type="NCBI Taxonomy" id="5627"/>
    <lineage>
        <taxon>Eukaryota</taxon>
        <taxon>Fungi</taxon>
        <taxon>Dikarya</taxon>
        <taxon>Basidiomycota</taxon>
        <taxon>Agaricomycotina</taxon>
        <taxon>Agaricomycetes</taxon>
        <taxon>Polyporales</taxon>
        <taxon>Grifolaceae</taxon>
        <taxon>Grifola</taxon>
    </lineage>
</organism>
<keyword evidence="2" id="KW-1185">Reference proteome</keyword>
<evidence type="ECO:0000313" key="2">
    <source>
        <dbReference type="Proteomes" id="UP000092993"/>
    </source>
</evidence>
<dbReference type="Proteomes" id="UP000092993">
    <property type="component" value="Unassembled WGS sequence"/>
</dbReference>
<name>A0A1C7LYR2_GRIFR</name>
<proteinExistence type="predicted"/>
<dbReference type="EMBL" id="LUGG01000018">
    <property type="protein sequence ID" value="OBZ69307.1"/>
    <property type="molecule type" value="Genomic_DNA"/>
</dbReference>
<accession>A0A1C7LYR2</accession>
<protein>
    <submittedName>
        <fullName evidence="1">Uncharacterized protein</fullName>
    </submittedName>
</protein>
<sequence length="71" mass="7830">MPLLARPVCYYGAAWRVFHTHLVINLGGMPYRRSHSIPAIRCHASTGLWITTIACLLTVLVTLNEANTVAP</sequence>
<gene>
    <name evidence="1" type="ORF">A0H81_10905</name>
</gene>
<dbReference type="AlphaFoldDB" id="A0A1C7LYR2"/>
<reference evidence="1 2" key="1">
    <citation type="submission" date="2016-03" db="EMBL/GenBank/DDBJ databases">
        <title>Whole genome sequencing of Grifola frondosa 9006-11.</title>
        <authorList>
            <person name="Min B."/>
            <person name="Park H."/>
            <person name="Kim J.-G."/>
            <person name="Cho H."/>
            <person name="Oh Y.-L."/>
            <person name="Kong W.-S."/>
            <person name="Choi I.-G."/>
        </authorList>
    </citation>
    <scope>NUCLEOTIDE SEQUENCE [LARGE SCALE GENOMIC DNA]</scope>
    <source>
        <strain evidence="1 2">9006-11</strain>
    </source>
</reference>